<evidence type="ECO:0000259" key="2">
    <source>
        <dbReference type="PROSITE" id="PS50181"/>
    </source>
</evidence>
<evidence type="ECO:0000256" key="1">
    <source>
        <dbReference type="SAM" id="MobiDB-lite"/>
    </source>
</evidence>
<gene>
    <name evidence="3" type="ORF">BJX67DRAFT_356850</name>
</gene>
<sequence>MLHPSFYTLPIELQCAVIRYLDPIALISISQTSRHLRALVSPTKAHFAERLLALECLETPGGPPIHFSRRGILNPDRNSPEWEANRWACTDCLRLLPYHAFTNQSLSQLRYRKPIRDSPASEKCTTWEPTHSTSRTGGPPKRKTGGKQPISEEERLLRKRYAITTTQNWGLLRTQEVPNSQSHTEFQCLGDRLRQFQGAGMREFESMHEIRFMRLTDDCESAIFDREAHAIELVRAGSRRHIRRCIECRFRRGEFRGCTGAGRRGGIGTPRVPIVVGRQRLFGTVVDRYFPGFSQVMDNKRPPFNAPVFVIYRDDARERPWTLYRVRCPGCARWQELRAFRFGGMDPRWEPRDNSDRGVHDQYHNWDGEFVTDGMLDGLRCHQCFVQQHGREALGKMLVEWLGELINAQLAEYAGDLRSGFNHLSWRLKFASTESRENTERLLRDVRAMLDKDHLALTRTDLALLRQRRGQWLDLYPSLRDGDDDPGNGLWFYPDRWFLDWARYYDESEALWLWLKGLQEEIQEDGKAGVLVDWVLSRDETVNS</sequence>
<dbReference type="InterPro" id="IPR036047">
    <property type="entry name" value="F-box-like_dom_sf"/>
</dbReference>
<dbReference type="CDD" id="cd09917">
    <property type="entry name" value="F-box_SF"/>
    <property type="match status" value="1"/>
</dbReference>
<reference evidence="3 4" key="1">
    <citation type="submission" date="2024-07" db="EMBL/GenBank/DDBJ databases">
        <title>Section-level genome sequencing and comparative genomics of Aspergillus sections Usti and Cavernicolus.</title>
        <authorList>
            <consortium name="Lawrence Berkeley National Laboratory"/>
            <person name="Nybo J.L."/>
            <person name="Vesth T.C."/>
            <person name="Theobald S."/>
            <person name="Frisvad J.C."/>
            <person name="Larsen T.O."/>
            <person name="Kjaerboelling I."/>
            <person name="Rothschild-Mancinelli K."/>
            <person name="Lyhne E.K."/>
            <person name="Kogle M.E."/>
            <person name="Barry K."/>
            <person name="Clum A."/>
            <person name="Na H."/>
            <person name="Ledsgaard L."/>
            <person name="Lin J."/>
            <person name="Lipzen A."/>
            <person name="Kuo A."/>
            <person name="Riley R."/>
            <person name="Mondo S."/>
            <person name="Labutti K."/>
            <person name="Haridas S."/>
            <person name="Pangalinan J."/>
            <person name="Salamov A.A."/>
            <person name="Simmons B.A."/>
            <person name="Magnuson J.K."/>
            <person name="Chen J."/>
            <person name="Drula E."/>
            <person name="Henrissat B."/>
            <person name="Wiebenga A."/>
            <person name="Lubbers R.J."/>
            <person name="Gomes A.C."/>
            <person name="Macurrencykelacurrency M.R."/>
            <person name="Stajich J."/>
            <person name="Grigoriev I.V."/>
            <person name="Mortensen U.H."/>
            <person name="De Vries R.P."/>
            <person name="Baker S.E."/>
            <person name="Andersen M.R."/>
        </authorList>
    </citation>
    <scope>NUCLEOTIDE SEQUENCE [LARGE SCALE GENOMIC DNA]</scope>
    <source>
        <strain evidence="3 4">CBS 449.75</strain>
    </source>
</reference>
<proteinExistence type="predicted"/>
<dbReference type="Proteomes" id="UP001610432">
    <property type="component" value="Unassembled WGS sequence"/>
</dbReference>
<name>A0ABR4LNG0_9EURO</name>
<comment type="caution">
    <text evidence="3">The sequence shown here is derived from an EMBL/GenBank/DDBJ whole genome shotgun (WGS) entry which is preliminary data.</text>
</comment>
<keyword evidence="4" id="KW-1185">Reference proteome</keyword>
<evidence type="ECO:0000313" key="4">
    <source>
        <dbReference type="Proteomes" id="UP001610432"/>
    </source>
</evidence>
<feature type="region of interest" description="Disordered" evidence="1">
    <location>
        <begin position="117"/>
        <end position="151"/>
    </location>
</feature>
<organism evidence="3 4">
    <name type="scientific">Aspergillus lucknowensis</name>
    <dbReference type="NCBI Taxonomy" id="176173"/>
    <lineage>
        <taxon>Eukaryota</taxon>
        <taxon>Fungi</taxon>
        <taxon>Dikarya</taxon>
        <taxon>Ascomycota</taxon>
        <taxon>Pezizomycotina</taxon>
        <taxon>Eurotiomycetes</taxon>
        <taxon>Eurotiomycetidae</taxon>
        <taxon>Eurotiales</taxon>
        <taxon>Aspergillaceae</taxon>
        <taxon>Aspergillus</taxon>
        <taxon>Aspergillus subgen. Nidulantes</taxon>
    </lineage>
</organism>
<feature type="compositionally biased region" description="Polar residues" evidence="1">
    <location>
        <begin position="123"/>
        <end position="134"/>
    </location>
</feature>
<dbReference type="Pfam" id="PF00646">
    <property type="entry name" value="F-box"/>
    <property type="match status" value="1"/>
</dbReference>
<dbReference type="EMBL" id="JBFXLQ010000028">
    <property type="protein sequence ID" value="KAL2865961.1"/>
    <property type="molecule type" value="Genomic_DNA"/>
</dbReference>
<dbReference type="SMART" id="SM00256">
    <property type="entry name" value="FBOX"/>
    <property type="match status" value="1"/>
</dbReference>
<protein>
    <recommendedName>
        <fullName evidence="2">F-box domain-containing protein</fullName>
    </recommendedName>
</protein>
<feature type="domain" description="F-box" evidence="2">
    <location>
        <begin position="3"/>
        <end position="50"/>
    </location>
</feature>
<dbReference type="SUPFAM" id="SSF81383">
    <property type="entry name" value="F-box domain"/>
    <property type="match status" value="1"/>
</dbReference>
<dbReference type="Gene3D" id="1.20.1280.50">
    <property type="match status" value="1"/>
</dbReference>
<accession>A0ABR4LNG0</accession>
<dbReference type="PROSITE" id="PS50181">
    <property type="entry name" value="FBOX"/>
    <property type="match status" value="1"/>
</dbReference>
<dbReference type="InterPro" id="IPR001810">
    <property type="entry name" value="F-box_dom"/>
</dbReference>
<evidence type="ECO:0000313" key="3">
    <source>
        <dbReference type="EMBL" id="KAL2865961.1"/>
    </source>
</evidence>
<dbReference type="RefSeq" id="XP_070884940.1">
    <property type="nucleotide sequence ID" value="XM_071029440.1"/>
</dbReference>
<dbReference type="GeneID" id="98144512"/>